<proteinExistence type="predicted"/>
<sequence>MVWTRRVRGAEELLMSLC</sequence>
<protein>
    <submittedName>
        <fullName evidence="2">Uncharacterized protein</fullName>
    </submittedName>
</protein>
<name>A0AAV0J3U6_9ROSI</name>
<dbReference type="Proteomes" id="UP001154282">
    <property type="component" value="Unassembled WGS sequence"/>
</dbReference>
<dbReference type="EMBL" id="CAMGYJ010000002">
    <property type="protein sequence ID" value="CAI0379083.1"/>
    <property type="molecule type" value="Genomic_DNA"/>
</dbReference>
<organism evidence="2 3">
    <name type="scientific">Linum tenue</name>
    <dbReference type="NCBI Taxonomy" id="586396"/>
    <lineage>
        <taxon>Eukaryota</taxon>
        <taxon>Viridiplantae</taxon>
        <taxon>Streptophyta</taxon>
        <taxon>Embryophyta</taxon>
        <taxon>Tracheophyta</taxon>
        <taxon>Spermatophyta</taxon>
        <taxon>Magnoliopsida</taxon>
        <taxon>eudicotyledons</taxon>
        <taxon>Gunneridae</taxon>
        <taxon>Pentapetalae</taxon>
        <taxon>rosids</taxon>
        <taxon>fabids</taxon>
        <taxon>Malpighiales</taxon>
        <taxon>Linaceae</taxon>
        <taxon>Linum</taxon>
    </lineage>
</organism>
<comment type="caution">
    <text evidence="2">The sequence shown here is derived from an EMBL/GenBank/DDBJ whole genome shotgun (WGS) entry which is preliminary data.</text>
</comment>
<dbReference type="EMBL" id="CAMGYJ010000004">
    <property type="protein sequence ID" value="CAI0404461.1"/>
    <property type="molecule type" value="Genomic_DNA"/>
</dbReference>
<keyword evidence="3" id="KW-1185">Reference proteome</keyword>
<gene>
    <name evidence="2" type="ORF">LITE_LOCUS12475</name>
    <name evidence="1" type="ORF">LITE_LOCUS2129</name>
</gene>
<dbReference type="AlphaFoldDB" id="A0AAV0J3U6"/>
<accession>A0AAV0J3U6</accession>
<reference evidence="2" key="1">
    <citation type="submission" date="2022-08" db="EMBL/GenBank/DDBJ databases">
        <authorList>
            <person name="Gutierrez-Valencia J."/>
        </authorList>
    </citation>
    <scope>NUCLEOTIDE SEQUENCE</scope>
</reference>
<evidence type="ECO:0000313" key="2">
    <source>
        <dbReference type="EMBL" id="CAI0404461.1"/>
    </source>
</evidence>
<evidence type="ECO:0000313" key="3">
    <source>
        <dbReference type="Proteomes" id="UP001154282"/>
    </source>
</evidence>
<evidence type="ECO:0000313" key="1">
    <source>
        <dbReference type="EMBL" id="CAI0379083.1"/>
    </source>
</evidence>